<protein>
    <recommendedName>
        <fullName evidence="8">Insulin-like domain-containing protein</fullName>
    </recommendedName>
</protein>
<sequence>MTVAASPLGMLQLCGSALANKLAEICAVQGYNDPFKHSMYYDMSPFENGIPITTRSKRGVADECCKKGCSWETLEQYCNPPLPTPSRTDNLQATEEHSMNRIPHDDSAGSAGRLPLRARDQKSDLISKGDIEDPEVLENKIAPVIGTINPSYFANPVILSQRIRKEETSLQETK</sequence>
<dbReference type="PANTHER" id="PTHR46845:SF1">
    <property type="entry name" value="INSULIN-LIKE GROWTH FACTOR I"/>
    <property type="match status" value="1"/>
</dbReference>
<dbReference type="GO" id="GO:0008283">
    <property type="term" value="P:cell population proliferation"/>
    <property type="evidence" value="ECO:0007669"/>
    <property type="project" value="TreeGrafter"/>
</dbReference>
<dbReference type="CDD" id="cd04366">
    <property type="entry name" value="IlGF_insulin_bombyxin_like"/>
    <property type="match status" value="1"/>
</dbReference>
<evidence type="ECO:0000256" key="5">
    <source>
        <dbReference type="RuleBase" id="RU000406"/>
    </source>
</evidence>
<comment type="similarity">
    <text evidence="1 5">Belongs to the insulin family.</text>
</comment>
<dbReference type="InterPro" id="IPR022352">
    <property type="entry name" value="Ins/IGF/rlx"/>
</dbReference>
<evidence type="ECO:0000256" key="6">
    <source>
        <dbReference type="SAM" id="MobiDB-lite"/>
    </source>
</evidence>
<dbReference type="OrthoDB" id="10019596at2759"/>
<dbReference type="Pfam" id="PF00049">
    <property type="entry name" value="Insulin"/>
    <property type="match status" value="1"/>
</dbReference>
<feature type="region of interest" description="Disordered" evidence="6">
    <location>
        <begin position="101"/>
        <end position="120"/>
    </location>
</feature>
<dbReference type="GO" id="GO:0005179">
    <property type="term" value="F:hormone activity"/>
    <property type="evidence" value="ECO:0007669"/>
    <property type="project" value="InterPro"/>
</dbReference>
<evidence type="ECO:0000313" key="10">
    <source>
        <dbReference type="Proteomes" id="UP000502823"/>
    </source>
</evidence>
<dbReference type="GO" id="GO:0008284">
    <property type="term" value="P:positive regulation of cell population proliferation"/>
    <property type="evidence" value="ECO:0007669"/>
    <property type="project" value="TreeGrafter"/>
</dbReference>
<feature type="domain" description="Insulin-like" evidence="8">
    <location>
        <begin position="11"/>
        <end position="78"/>
    </location>
</feature>
<keyword evidence="5" id="KW-0964">Secreted</keyword>
<keyword evidence="3 7" id="KW-0732">Signal</keyword>
<evidence type="ECO:0000313" key="9">
    <source>
        <dbReference type="EMBL" id="GFG37731.1"/>
    </source>
</evidence>
<dbReference type="GO" id="GO:0048009">
    <property type="term" value="P:insulin-like growth factor receptor signaling pathway"/>
    <property type="evidence" value="ECO:0007669"/>
    <property type="project" value="TreeGrafter"/>
</dbReference>
<keyword evidence="4" id="KW-1015">Disulfide bond</keyword>
<dbReference type="Gene3D" id="1.10.100.10">
    <property type="entry name" value="Insulin-like"/>
    <property type="match status" value="1"/>
</dbReference>
<dbReference type="InterPro" id="IPR036438">
    <property type="entry name" value="Insulin-like_sf"/>
</dbReference>
<organism evidence="9 10">
    <name type="scientific">Coptotermes formosanus</name>
    <name type="common">Formosan subterranean termite</name>
    <dbReference type="NCBI Taxonomy" id="36987"/>
    <lineage>
        <taxon>Eukaryota</taxon>
        <taxon>Metazoa</taxon>
        <taxon>Ecdysozoa</taxon>
        <taxon>Arthropoda</taxon>
        <taxon>Hexapoda</taxon>
        <taxon>Insecta</taxon>
        <taxon>Pterygota</taxon>
        <taxon>Neoptera</taxon>
        <taxon>Polyneoptera</taxon>
        <taxon>Dictyoptera</taxon>
        <taxon>Blattodea</taxon>
        <taxon>Blattoidea</taxon>
        <taxon>Termitoidae</taxon>
        <taxon>Rhinotermitidae</taxon>
        <taxon>Coptotermes</taxon>
    </lineage>
</organism>
<dbReference type="SMART" id="SM00078">
    <property type="entry name" value="IlGF"/>
    <property type="match status" value="1"/>
</dbReference>
<dbReference type="GO" id="GO:0051897">
    <property type="term" value="P:positive regulation of phosphatidylinositol 3-kinase/protein kinase B signal transduction"/>
    <property type="evidence" value="ECO:0007669"/>
    <property type="project" value="TreeGrafter"/>
</dbReference>
<comment type="caution">
    <text evidence="9">The sequence shown here is derived from an EMBL/GenBank/DDBJ whole genome shotgun (WGS) entry which is preliminary data.</text>
</comment>
<dbReference type="InParanoid" id="A0A6L2PYM8"/>
<dbReference type="InterPro" id="IPR016179">
    <property type="entry name" value="Insulin-like"/>
</dbReference>
<evidence type="ECO:0000256" key="4">
    <source>
        <dbReference type="ARBA" id="ARBA00023157"/>
    </source>
</evidence>
<evidence type="ECO:0000259" key="8">
    <source>
        <dbReference type="SMART" id="SM00078"/>
    </source>
</evidence>
<dbReference type="GO" id="GO:0005159">
    <property type="term" value="F:insulin-like growth factor receptor binding"/>
    <property type="evidence" value="ECO:0007669"/>
    <property type="project" value="TreeGrafter"/>
</dbReference>
<keyword evidence="2" id="KW-0165">Cleavage on pair of basic residues</keyword>
<proteinExistence type="inferred from homology"/>
<dbReference type="InterPro" id="IPR022353">
    <property type="entry name" value="Insulin_CS"/>
</dbReference>
<accession>A0A6L2PYM8</accession>
<dbReference type="PANTHER" id="PTHR46845">
    <property type="entry name" value="INSULIN-LIKE GROWTH FACTOR I"/>
    <property type="match status" value="1"/>
</dbReference>
<dbReference type="SUPFAM" id="SSF56994">
    <property type="entry name" value="Insulin-like"/>
    <property type="match status" value="1"/>
</dbReference>
<feature type="chain" id="PRO_5027071675" description="Insulin-like domain-containing protein" evidence="7">
    <location>
        <begin position="20"/>
        <end position="174"/>
    </location>
</feature>
<dbReference type="GO" id="GO:0043066">
    <property type="term" value="P:negative regulation of apoptotic process"/>
    <property type="evidence" value="ECO:0007669"/>
    <property type="project" value="TreeGrafter"/>
</dbReference>
<reference evidence="10" key="1">
    <citation type="submission" date="2020-01" db="EMBL/GenBank/DDBJ databases">
        <title>Draft genome sequence of the Termite Coptotermes fromosanus.</title>
        <authorList>
            <person name="Itakura S."/>
            <person name="Yosikawa Y."/>
            <person name="Umezawa K."/>
        </authorList>
    </citation>
    <scope>NUCLEOTIDE SEQUENCE [LARGE SCALE GENOMIC DNA]</scope>
</reference>
<comment type="subcellular location">
    <subcellularLocation>
        <location evidence="5">Secreted</location>
    </subcellularLocation>
</comment>
<evidence type="ECO:0000256" key="7">
    <source>
        <dbReference type="SAM" id="SignalP"/>
    </source>
</evidence>
<dbReference type="AlphaFoldDB" id="A0A6L2PYM8"/>
<dbReference type="Proteomes" id="UP000502823">
    <property type="component" value="Unassembled WGS sequence"/>
</dbReference>
<evidence type="ECO:0000256" key="2">
    <source>
        <dbReference type="ARBA" id="ARBA00022685"/>
    </source>
</evidence>
<evidence type="ECO:0000256" key="1">
    <source>
        <dbReference type="ARBA" id="ARBA00009034"/>
    </source>
</evidence>
<evidence type="ECO:0000256" key="3">
    <source>
        <dbReference type="ARBA" id="ARBA00022729"/>
    </source>
</evidence>
<dbReference type="PRINTS" id="PR00276">
    <property type="entry name" value="INSULINFAMLY"/>
</dbReference>
<gene>
    <name evidence="9" type="ORF">Cfor_06970</name>
</gene>
<feature type="signal peptide" evidence="7">
    <location>
        <begin position="1"/>
        <end position="19"/>
    </location>
</feature>
<keyword evidence="10" id="KW-1185">Reference proteome</keyword>
<dbReference type="EMBL" id="BLKM01000713">
    <property type="protein sequence ID" value="GFG37731.1"/>
    <property type="molecule type" value="Genomic_DNA"/>
</dbReference>
<dbReference type="GO" id="GO:0005615">
    <property type="term" value="C:extracellular space"/>
    <property type="evidence" value="ECO:0007669"/>
    <property type="project" value="TreeGrafter"/>
</dbReference>
<name>A0A6L2PYM8_COPFO</name>
<dbReference type="PROSITE" id="PS00262">
    <property type="entry name" value="INSULIN"/>
    <property type="match status" value="1"/>
</dbReference>